<reference evidence="1" key="1">
    <citation type="submission" date="2017-02" db="EMBL/GenBank/DDBJ databases">
        <title>Genome sequence of Serratia marcescens phage BF.</title>
        <authorList>
            <person name="Casey E."/>
            <person name="Fitzgerald B."/>
            <person name="Mahony J."/>
            <person name="Lugli G."/>
            <person name="Ventura M."/>
            <person name="van Sinderen D."/>
        </authorList>
    </citation>
    <scope>NUCLEOTIDE SEQUENCE [LARGE SCALE GENOMIC DNA]</scope>
</reference>
<proteinExistence type="predicted"/>
<keyword evidence="2" id="KW-1185">Reference proteome</keyword>
<gene>
    <name evidence="1" type="ORF">BF_0504</name>
</gene>
<accession>A0A1S6UC64</accession>
<name>A0A1S6UC64_9CAUD</name>
<evidence type="ECO:0000313" key="1">
    <source>
        <dbReference type="EMBL" id="AQW89029.1"/>
    </source>
</evidence>
<dbReference type="EMBL" id="KY630187">
    <property type="protein sequence ID" value="AQW89029.1"/>
    <property type="molecule type" value="Genomic_DNA"/>
</dbReference>
<organism evidence="1 2">
    <name type="scientific">Serratia phage BF</name>
    <dbReference type="NCBI Taxonomy" id="1962671"/>
    <lineage>
        <taxon>Viruses</taxon>
        <taxon>Duplodnaviria</taxon>
        <taxon>Heunggongvirae</taxon>
        <taxon>Uroviricota</taxon>
        <taxon>Caudoviricetes</taxon>
        <taxon>Eneladusvirus</taxon>
        <taxon>Eneladusvirus BF</taxon>
    </lineage>
</organism>
<sequence>MASALINKLSEKNKYDELDPRLNRIMFLIDIFKEREEKYREVIKVRKNQERAFELSNSKRQNYSVVYTEHTVFGRTMKLCDSTEGDLEYKLIEFGRKISKIISATPEMVQNEKVASFLYNMEFKSNEYKNKHQYDH</sequence>
<dbReference type="Proteomes" id="UP000221837">
    <property type="component" value="Genome"/>
</dbReference>
<protein>
    <submittedName>
        <fullName evidence="1">Uncharacterized protein</fullName>
    </submittedName>
</protein>
<evidence type="ECO:0000313" key="2">
    <source>
        <dbReference type="Proteomes" id="UP000221837"/>
    </source>
</evidence>